<evidence type="ECO:0000313" key="2">
    <source>
        <dbReference type="Proteomes" id="UP001596455"/>
    </source>
</evidence>
<accession>A0ABW2Q757</accession>
<evidence type="ECO:0000313" key="1">
    <source>
        <dbReference type="EMBL" id="MFC7405036.1"/>
    </source>
</evidence>
<dbReference type="SUPFAM" id="SSF52540">
    <property type="entry name" value="P-loop containing nucleoside triphosphate hydrolases"/>
    <property type="match status" value="1"/>
</dbReference>
<organism evidence="1 2">
    <name type="scientific">Georgenia alba</name>
    <dbReference type="NCBI Taxonomy" id="2233858"/>
    <lineage>
        <taxon>Bacteria</taxon>
        <taxon>Bacillati</taxon>
        <taxon>Actinomycetota</taxon>
        <taxon>Actinomycetes</taxon>
        <taxon>Micrococcales</taxon>
        <taxon>Bogoriellaceae</taxon>
        <taxon>Georgenia</taxon>
    </lineage>
</organism>
<dbReference type="EMBL" id="JBHTCQ010000001">
    <property type="protein sequence ID" value="MFC7405036.1"/>
    <property type="molecule type" value="Genomic_DNA"/>
</dbReference>
<keyword evidence="2" id="KW-1185">Reference proteome</keyword>
<dbReference type="RefSeq" id="WP_382392995.1">
    <property type="nucleotide sequence ID" value="NZ_JBHTCQ010000001.1"/>
</dbReference>
<evidence type="ECO:0008006" key="3">
    <source>
        <dbReference type="Google" id="ProtNLM"/>
    </source>
</evidence>
<gene>
    <name evidence="1" type="ORF">ACFQQL_07930</name>
</gene>
<name>A0ABW2Q757_9MICO</name>
<dbReference type="Proteomes" id="UP001596455">
    <property type="component" value="Unassembled WGS sequence"/>
</dbReference>
<protein>
    <recommendedName>
        <fullName evidence="3">Sulfotransferase family protein</fullName>
    </recommendedName>
</protein>
<comment type="caution">
    <text evidence="1">The sequence shown here is derived from an EMBL/GenBank/DDBJ whole genome shotgun (WGS) entry which is preliminary data.</text>
</comment>
<dbReference type="InterPro" id="IPR027417">
    <property type="entry name" value="P-loop_NTPase"/>
</dbReference>
<reference evidence="2" key="1">
    <citation type="journal article" date="2019" name="Int. J. Syst. Evol. Microbiol.">
        <title>The Global Catalogue of Microorganisms (GCM) 10K type strain sequencing project: providing services to taxonomists for standard genome sequencing and annotation.</title>
        <authorList>
            <consortium name="The Broad Institute Genomics Platform"/>
            <consortium name="The Broad Institute Genome Sequencing Center for Infectious Disease"/>
            <person name="Wu L."/>
            <person name="Ma J."/>
        </authorList>
    </citation>
    <scope>NUCLEOTIDE SEQUENCE [LARGE SCALE GENOMIC DNA]</scope>
    <source>
        <strain evidence="2">JCM 1490</strain>
    </source>
</reference>
<proteinExistence type="predicted"/>
<dbReference type="Gene3D" id="3.40.50.300">
    <property type="entry name" value="P-loop containing nucleotide triphosphate hydrolases"/>
    <property type="match status" value="1"/>
</dbReference>
<sequence>MAERVVLHVGAPKTGTTFLQAVLFQNQGRLREQGVLVPGKLPRFHARAATGVRLGPDSAQHQAWRGVLDQSREWPGTVLVSGEWFSMASEARTAEAMRDLHGVGEVHVVATARDLVDQVPAAWQETLKLGDSSSIDAFSAGLDRPDGRWRWSVLDVAPVLDRWAATLPPRQAHVVTVPPRGSAPELLWNRFASACGIDPSWCSTDVSFARESLGVDAARLLQLAGPRLRAAIDADNSGWHEPYRWIQRYLSHGMLLRHRGGRITMSSEQVASVRERSERSVAQLRERGYDVVGDLADLTSSRLPDGAVHPESIPDGDVLDVALHLVADMLAEARRTAPARQA</sequence>